<reference evidence="2 3" key="1">
    <citation type="submission" date="2019-03" db="EMBL/GenBank/DDBJ databases">
        <title>First draft genome of Liparis tanakae, snailfish: a comprehensive survey of snailfish specific genes.</title>
        <authorList>
            <person name="Kim W."/>
            <person name="Song I."/>
            <person name="Jeong J.-H."/>
            <person name="Kim D."/>
            <person name="Kim S."/>
            <person name="Ryu S."/>
            <person name="Song J.Y."/>
            <person name="Lee S.K."/>
        </authorList>
    </citation>
    <scope>NUCLEOTIDE SEQUENCE [LARGE SCALE GENOMIC DNA]</scope>
    <source>
        <tissue evidence="2">Muscle</tissue>
    </source>
</reference>
<evidence type="ECO:0000313" key="3">
    <source>
        <dbReference type="Proteomes" id="UP000314294"/>
    </source>
</evidence>
<feature type="region of interest" description="Disordered" evidence="1">
    <location>
        <begin position="23"/>
        <end position="81"/>
    </location>
</feature>
<sequence length="81" mass="8876">MAMSHPVACVLIHGVSAARIRPRAAEGGRRLETQTSTNTYSSERPPARGGGRSLFQSQRRRRGAASPSTDRRTRVQSRAED</sequence>
<protein>
    <submittedName>
        <fullName evidence="2">Uncharacterized protein</fullName>
    </submittedName>
</protein>
<dbReference type="Proteomes" id="UP000314294">
    <property type="component" value="Unassembled WGS sequence"/>
</dbReference>
<keyword evidence="3" id="KW-1185">Reference proteome</keyword>
<accession>A0A4Z2G7R6</accession>
<evidence type="ECO:0000256" key="1">
    <source>
        <dbReference type="SAM" id="MobiDB-lite"/>
    </source>
</evidence>
<gene>
    <name evidence="2" type="ORF">EYF80_040257</name>
</gene>
<dbReference type="EMBL" id="SRLO01000651">
    <property type="protein sequence ID" value="TNN49549.1"/>
    <property type="molecule type" value="Genomic_DNA"/>
</dbReference>
<name>A0A4Z2G7R6_9TELE</name>
<proteinExistence type="predicted"/>
<comment type="caution">
    <text evidence="2">The sequence shown here is derived from an EMBL/GenBank/DDBJ whole genome shotgun (WGS) entry which is preliminary data.</text>
</comment>
<feature type="compositionally biased region" description="Basic and acidic residues" evidence="1">
    <location>
        <begin position="69"/>
        <end position="81"/>
    </location>
</feature>
<dbReference type="AlphaFoldDB" id="A0A4Z2G7R6"/>
<organism evidence="2 3">
    <name type="scientific">Liparis tanakae</name>
    <name type="common">Tanaka's snailfish</name>
    <dbReference type="NCBI Taxonomy" id="230148"/>
    <lineage>
        <taxon>Eukaryota</taxon>
        <taxon>Metazoa</taxon>
        <taxon>Chordata</taxon>
        <taxon>Craniata</taxon>
        <taxon>Vertebrata</taxon>
        <taxon>Euteleostomi</taxon>
        <taxon>Actinopterygii</taxon>
        <taxon>Neopterygii</taxon>
        <taxon>Teleostei</taxon>
        <taxon>Neoteleostei</taxon>
        <taxon>Acanthomorphata</taxon>
        <taxon>Eupercaria</taxon>
        <taxon>Perciformes</taxon>
        <taxon>Cottioidei</taxon>
        <taxon>Cottales</taxon>
        <taxon>Liparidae</taxon>
        <taxon>Liparis</taxon>
    </lineage>
</organism>
<evidence type="ECO:0000313" key="2">
    <source>
        <dbReference type="EMBL" id="TNN49549.1"/>
    </source>
</evidence>
<feature type="compositionally biased region" description="Basic and acidic residues" evidence="1">
    <location>
        <begin position="23"/>
        <end position="32"/>
    </location>
</feature>
<feature type="compositionally biased region" description="Polar residues" evidence="1">
    <location>
        <begin position="33"/>
        <end position="42"/>
    </location>
</feature>